<dbReference type="EMBL" id="CP032485">
    <property type="protein sequence ID" value="QDH24880.1"/>
    <property type="molecule type" value="Genomic_DNA"/>
</dbReference>
<reference evidence="2 3" key="1">
    <citation type="submission" date="2018-09" db="EMBL/GenBank/DDBJ databases">
        <title>The complete genome sequence of Neokomagataea tanensis NBRC 106556(T).</title>
        <authorList>
            <person name="Chua K.-O."/>
            <person name="See-Too W.-S."/>
            <person name="Hong K.-W."/>
            <person name="Yin W.-F."/>
            <person name="Chan K.-G."/>
        </authorList>
    </citation>
    <scope>NUCLEOTIDE SEQUENCE [LARGE SCALE GENOMIC DNA]</scope>
    <source>
        <strain evidence="3">AH13 \ NBRC 106556</strain>
    </source>
</reference>
<protein>
    <submittedName>
        <fullName evidence="2">Uncharacterized protein</fullName>
    </submittedName>
</protein>
<organism evidence="2 3">
    <name type="scientific">Neokomagataea tanensis</name>
    <dbReference type="NCBI Taxonomy" id="661191"/>
    <lineage>
        <taxon>Bacteria</taxon>
        <taxon>Pseudomonadati</taxon>
        <taxon>Pseudomonadota</taxon>
        <taxon>Alphaproteobacteria</taxon>
        <taxon>Acetobacterales</taxon>
        <taxon>Acetobacteraceae</taxon>
        <taxon>Neokomagataea</taxon>
    </lineage>
</organism>
<dbReference type="AlphaFoldDB" id="A0A4Y6V867"/>
<dbReference type="KEGG" id="ntn:D5366_06225"/>
<dbReference type="Proteomes" id="UP000317214">
    <property type="component" value="Chromosome"/>
</dbReference>
<name>A0A4Y6V867_9PROT</name>
<sequence length="842" mass="89324">MRAFWSAVVFALAIGAGHVGAADGVVHRKHKHMRRPNPVTAEAAVTAAAAAPAGSEQHVLSNPSGMLTLPVGWTVLHEADGGAQPMPPPESAAQPSFNAVNTEAVTGIWLPLGERTPVAMFQEGHTGVLIARGEFGLDTLGSLAVGAFAPVKCHVLPGVTVITMTIPDGLKIGAKPQGAGWEISTASPVQADMSLGRWEHGLSFSPPDQDTALDSVQIDDPVSGRRLLVGMARSGRVAFERNIRGNGYAVKPSLIGLVVAADDDAIELRHLSGRFILDRIGAGTETLFALRNLPDSGASMNAVSLGDASPQSLKDSLRDAWFAVSAASPGEKLNTRIRLAESTARLGLAAQTDQILRTIVQDEPEAAGRSDVRRLQQIASVLLGRVRDEALLDDGGTAPEDQFWRGMMRTLPTDPRNGSKSLPFRLSDAAEKARTAQMIAAGLPALSSYSAPLKAGLFGPAALWIAHFGDETAQKLLGNGPDVPEKALAQAIWAVRQNLPDADQELAALTHSASPRIWPEAKLMKIERDLSKGRIAEDAATRELGSLMPGFRMAGIGAAAQSVLLETQLHAGQMRDALTAFLQTKPHLLLPKEETVLGRIAQGMLDHVPEDMGQKATEAALLNKVLTQNAFVPKATQRVLRYALAERYRALGLPFDERDTLRQIEADGVDDAARKRLARLVELDLATGAVDVAEKDLANFPKAGAASFGVAAPESAPDVQLACLQARLLKAQGKISEALAILQPLTDPLSYALQGEFAEEIKDWTQAEAGRMKQIEAMLGHATPNAALTKPQAALILQAAGDASRAHDAAAQGQLWARYRSAMIATSSAELFRILTGHAAED</sequence>
<feature type="chain" id="PRO_5021197656" evidence="1">
    <location>
        <begin position="22"/>
        <end position="842"/>
    </location>
</feature>
<accession>A0A4Y6V867</accession>
<feature type="signal peptide" evidence="1">
    <location>
        <begin position="1"/>
        <end position="21"/>
    </location>
</feature>
<evidence type="ECO:0000256" key="1">
    <source>
        <dbReference type="SAM" id="SignalP"/>
    </source>
</evidence>
<dbReference type="OrthoDB" id="7285374at2"/>
<dbReference type="RefSeq" id="WP_141492726.1">
    <property type="nucleotide sequence ID" value="NZ_CP032485.1"/>
</dbReference>
<evidence type="ECO:0000313" key="3">
    <source>
        <dbReference type="Proteomes" id="UP000317214"/>
    </source>
</evidence>
<evidence type="ECO:0000313" key="2">
    <source>
        <dbReference type="EMBL" id="QDH24880.1"/>
    </source>
</evidence>
<keyword evidence="3" id="KW-1185">Reference proteome</keyword>
<keyword evidence="1" id="KW-0732">Signal</keyword>
<proteinExistence type="predicted"/>
<gene>
    <name evidence="2" type="ORF">D5366_06225</name>
</gene>